<name>A0A0L0BLX3_LUCCU</name>
<dbReference type="AlphaFoldDB" id="A0A0L0BLX3"/>
<keyword evidence="3" id="KW-0256">Endoplasmic reticulum</keyword>
<dbReference type="GO" id="GO:0032934">
    <property type="term" value="F:sterol binding"/>
    <property type="evidence" value="ECO:0007669"/>
    <property type="project" value="InterPro"/>
</dbReference>
<evidence type="ECO:0000256" key="1">
    <source>
        <dbReference type="ARBA" id="ARBA00004240"/>
    </source>
</evidence>
<sequence>MSISEHATGNSPIKGAVPHSTSNTYSSSVSSSSSSSSSSTPAVNSTHKSKTSSSSSSASGLPAAVSHIYYKHGLFLSSYPTCATSIAIVAILFSCYPLINIPLPGTIPTKIVLPFDGKNSLFGEGERSNFSMVKNIFNVNNVSYEPHVPWAQNSPILYVQQITLRSSVLPWTDDMQLMDAFRAPLYEVFRLLEIVRNHETTENQRTLDKICLRVDNVKRSQNEQIFPEYDCLVLSPANLWGQSIQNFTGDTNILNTIFQYH</sequence>
<feature type="compositionally biased region" description="Polar residues" evidence="5">
    <location>
        <begin position="1"/>
        <end position="11"/>
    </location>
</feature>
<evidence type="ECO:0000256" key="5">
    <source>
        <dbReference type="SAM" id="MobiDB-lite"/>
    </source>
</evidence>
<dbReference type="Pfam" id="PF24006">
    <property type="entry name" value="SCAP_N"/>
    <property type="match status" value="1"/>
</dbReference>
<evidence type="ECO:0000256" key="4">
    <source>
        <dbReference type="ARBA" id="ARBA00023136"/>
    </source>
</evidence>
<dbReference type="Proteomes" id="UP000037069">
    <property type="component" value="Unassembled WGS sequence"/>
</dbReference>
<feature type="non-terminal residue" evidence="7">
    <location>
        <position position="261"/>
    </location>
</feature>
<evidence type="ECO:0000259" key="6">
    <source>
        <dbReference type="Pfam" id="PF24006"/>
    </source>
</evidence>
<feature type="compositionally biased region" description="Low complexity" evidence="5">
    <location>
        <begin position="20"/>
        <end position="40"/>
    </location>
</feature>
<dbReference type="PANTHER" id="PTHR46378">
    <property type="entry name" value="STEROL REGULATORY ELEMENT-BINDING PROTEIN CLEAVAGE-ACTIVATING PROTEIN"/>
    <property type="match status" value="1"/>
</dbReference>
<dbReference type="OMA" id="HETTENQ"/>
<dbReference type="GO" id="GO:0000139">
    <property type="term" value="C:Golgi membrane"/>
    <property type="evidence" value="ECO:0007669"/>
    <property type="project" value="InterPro"/>
</dbReference>
<protein>
    <recommendedName>
        <fullName evidence="6">SCAP N-terminal domain-containing protein</fullName>
    </recommendedName>
</protein>
<gene>
    <name evidence="7" type="ORF">FF38_04323</name>
</gene>
<evidence type="ECO:0000313" key="7">
    <source>
        <dbReference type="EMBL" id="KNC21120.1"/>
    </source>
</evidence>
<dbReference type="STRING" id="7375.A0A0L0BLX3"/>
<dbReference type="OrthoDB" id="361494at2759"/>
<proteinExistence type="predicted"/>
<dbReference type="InterPro" id="IPR057041">
    <property type="entry name" value="SCAP_N"/>
</dbReference>
<dbReference type="InterPro" id="IPR030225">
    <property type="entry name" value="SCAP"/>
</dbReference>
<dbReference type="GO" id="GO:0045540">
    <property type="term" value="P:regulation of cholesterol biosynthetic process"/>
    <property type="evidence" value="ECO:0007669"/>
    <property type="project" value="TreeGrafter"/>
</dbReference>
<feature type="region of interest" description="Disordered" evidence="5">
    <location>
        <begin position="1"/>
        <end position="59"/>
    </location>
</feature>
<accession>A0A0L0BLX3</accession>
<keyword evidence="4" id="KW-0472">Membrane</keyword>
<dbReference type="GO" id="GO:0032933">
    <property type="term" value="P:SREBP signaling pathway"/>
    <property type="evidence" value="ECO:0007669"/>
    <property type="project" value="InterPro"/>
</dbReference>
<comment type="caution">
    <text evidence="7">The sequence shown here is derived from an EMBL/GenBank/DDBJ whole genome shotgun (WGS) entry which is preliminary data.</text>
</comment>
<dbReference type="GO" id="GO:0032936">
    <property type="term" value="C:SREBP-SCAP complex"/>
    <property type="evidence" value="ECO:0007669"/>
    <property type="project" value="TreeGrafter"/>
</dbReference>
<keyword evidence="8" id="KW-1185">Reference proteome</keyword>
<feature type="domain" description="SCAP N-terminal" evidence="6">
    <location>
        <begin position="150"/>
        <end position="260"/>
    </location>
</feature>
<evidence type="ECO:0000256" key="3">
    <source>
        <dbReference type="ARBA" id="ARBA00022824"/>
    </source>
</evidence>
<dbReference type="EMBL" id="JRES01001654">
    <property type="protein sequence ID" value="KNC21120.1"/>
    <property type="molecule type" value="Genomic_DNA"/>
</dbReference>
<organism evidence="7 8">
    <name type="scientific">Lucilia cuprina</name>
    <name type="common">Green bottle fly</name>
    <name type="synonym">Australian sheep blowfly</name>
    <dbReference type="NCBI Taxonomy" id="7375"/>
    <lineage>
        <taxon>Eukaryota</taxon>
        <taxon>Metazoa</taxon>
        <taxon>Ecdysozoa</taxon>
        <taxon>Arthropoda</taxon>
        <taxon>Hexapoda</taxon>
        <taxon>Insecta</taxon>
        <taxon>Pterygota</taxon>
        <taxon>Neoptera</taxon>
        <taxon>Endopterygota</taxon>
        <taxon>Diptera</taxon>
        <taxon>Brachycera</taxon>
        <taxon>Muscomorpha</taxon>
        <taxon>Oestroidea</taxon>
        <taxon>Calliphoridae</taxon>
        <taxon>Luciliinae</taxon>
        <taxon>Lucilia</taxon>
    </lineage>
</organism>
<dbReference type="PANTHER" id="PTHR46378:SF1">
    <property type="entry name" value="STEROL REGULATORY ELEMENT-BINDING PROTEIN CLEAVAGE-ACTIVATING PROTEIN"/>
    <property type="match status" value="1"/>
</dbReference>
<comment type="subcellular location">
    <subcellularLocation>
        <location evidence="2">Endomembrane system</location>
    </subcellularLocation>
    <subcellularLocation>
        <location evidence="1">Endoplasmic reticulum</location>
    </subcellularLocation>
</comment>
<reference evidence="7 8" key="1">
    <citation type="journal article" date="2015" name="Nat. Commun.">
        <title>Lucilia cuprina genome unlocks parasitic fly biology to underpin future interventions.</title>
        <authorList>
            <person name="Anstead C.A."/>
            <person name="Korhonen P.K."/>
            <person name="Young N.D."/>
            <person name="Hall R.S."/>
            <person name="Jex A.R."/>
            <person name="Murali S.C."/>
            <person name="Hughes D.S."/>
            <person name="Lee S.F."/>
            <person name="Perry T."/>
            <person name="Stroehlein A.J."/>
            <person name="Ansell B.R."/>
            <person name="Breugelmans B."/>
            <person name="Hofmann A."/>
            <person name="Qu J."/>
            <person name="Dugan S."/>
            <person name="Lee S.L."/>
            <person name="Chao H."/>
            <person name="Dinh H."/>
            <person name="Han Y."/>
            <person name="Doddapaneni H.V."/>
            <person name="Worley K.C."/>
            <person name="Muzny D.M."/>
            <person name="Ioannidis P."/>
            <person name="Waterhouse R.M."/>
            <person name="Zdobnov E.M."/>
            <person name="James P.J."/>
            <person name="Bagnall N.H."/>
            <person name="Kotze A.C."/>
            <person name="Gibbs R.A."/>
            <person name="Richards S."/>
            <person name="Batterham P."/>
            <person name="Gasser R.B."/>
        </authorList>
    </citation>
    <scope>NUCLEOTIDE SEQUENCE [LARGE SCALE GENOMIC DNA]</scope>
    <source>
        <strain evidence="7 8">LS</strain>
        <tissue evidence="7">Full body</tissue>
    </source>
</reference>
<evidence type="ECO:0000256" key="2">
    <source>
        <dbReference type="ARBA" id="ARBA00004308"/>
    </source>
</evidence>
<dbReference type="GO" id="GO:0005789">
    <property type="term" value="C:endoplasmic reticulum membrane"/>
    <property type="evidence" value="ECO:0007669"/>
    <property type="project" value="InterPro"/>
</dbReference>
<evidence type="ECO:0000313" key="8">
    <source>
        <dbReference type="Proteomes" id="UP000037069"/>
    </source>
</evidence>